<feature type="compositionally biased region" description="Low complexity" evidence="1">
    <location>
        <begin position="183"/>
        <end position="192"/>
    </location>
</feature>
<evidence type="ECO:0000256" key="1">
    <source>
        <dbReference type="SAM" id="MobiDB-lite"/>
    </source>
</evidence>
<dbReference type="Proteomes" id="UP000683360">
    <property type="component" value="Unassembled WGS sequence"/>
</dbReference>
<keyword evidence="3" id="KW-1185">Reference proteome</keyword>
<feature type="region of interest" description="Disordered" evidence="1">
    <location>
        <begin position="88"/>
        <end position="122"/>
    </location>
</feature>
<proteinExistence type="predicted"/>
<evidence type="ECO:0000313" key="2">
    <source>
        <dbReference type="EMBL" id="CAG2251206.1"/>
    </source>
</evidence>
<gene>
    <name evidence="2" type="ORF">MEDL_62869</name>
</gene>
<feature type="compositionally biased region" description="Polar residues" evidence="1">
    <location>
        <begin position="110"/>
        <end position="122"/>
    </location>
</feature>
<sequence>MVDTESQSMKKSTEISTVKLTYDKTQTSSDKTSVDEKAQSVNSPGLEQDLSTNDITSETLTSELKTNLHTATMMSHLNTKVINRSSHYNKNKSEQEDKMTTETATEKTTISRNETSSPSVDVTGTRISTETTLESVTIMTAVKQQIVLNRNIRRQLRQRQRKQLYQGKEQFSSVDMTGTRISTETTPETTVEPVTINESVVKTKQNNMNRNIR</sequence>
<name>A0A8S3V1K2_MYTED</name>
<comment type="caution">
    <text evidence="2">The sequence shown here is derived from an EMBL/GenBank/DDBJ whole genome shotgun (WGS) entry which is preliminary data.</text>
</comment>
<feature type="region of interest" description="Disordered" evidence="1">
    <location>
        <begin position="169"/>
        <end position="192"/>
    </location>
</feature>
<feature type="compositionally biased region" description="Polar residues" evidence="1">
    <location>
        <begin position="169"/>
        <end position="182"/>
    </location>
</feature>
<dbReference type="EMBL" id="CAJPWZ010003078">
    <property type="protein sequence ID" value="CAG2251206.1"/>
    <property type="molecule type" value="Genomic_DNA"/>
</dbReference>
<dbReference type="AlphaFoldDB" id="A0A8S3V1K2"/>
<protein>
    <submittedName>
        <fullName evidence="2">Uncharacterized protein</fullName>
    </submittedName>
</protein>
<accession>A0A8S3V1K2</accession>
<feature type="region of interest" description="Disordered" evidence="1">
    <location>
        <begin position="1"/>
        <end position="51"/>
    </location>
</feature>
<evidence type="ECO:0000313" key="3">
    <source>
        <dbReference type="Proteomes" id="UP000683360"/>
    </source>
</evidence>
<reference evidence="2" key="1">
    <citation type="submission" date="2021-03" db="EMBL/GenBank/DDBJ databases">
        <authorList>
            <person name="Bekaert M."/>
        </authorList>
    </citation>
    <scope>NUCLEOTIDE SEQUENCE</scope>
</reference>
<feature type="compositionally biased region" description="Polar residues" evidence="1">
    <location>
        <begin position="39"/>
        <end position="51"/>
    </location>
</feature>
<organism evidence="2 3">
    <name type="scientific">Mytilus edulis</name>
    <name type="common">Blue mussel</name>
    <dbReference type="NCBI Taxonomy" id="6550"/>
    <lineage>
        <taxon>Eukaryota</taxon>
        <taxon>Metazoa</taxon>
        <taxon>Spiralia</taxon>
        <taxon>Lophotrochozoa</taxon>
        <taxon>Mollusca</taxon>
        <taxon>Bivalvia</taxon>
        <taxon>Autobranchia</taxon>
        <taxon>Pteriomorphia</taxon>
        <taxon>Mytilida</taxon>
        <taxon>Mytiloidea</taxon>
        <taxon>Mytilidae</taxon>
        <taxon>Mytilinae</taxon>
        <taxon>Mytilus</taxon>
    </lineage>
</organism>
<feature type="compositionally biased region" description="Polar residues" evidence="1">
    <location>
        <begin position="1"/>
        <end position="31"/>
    </location>
</feature>
<feature type="compositionally biased region" description="Basic and acidic residues" evidence="1">
    <location>
        <begin position="91"/>
        <end position="100"/>
    </location>
</feature>